<feature type="chain" id="PRO_5014137718" evidence="2">
    <location>
        <begin position="21"/>
        <end position="74"/>
    </location>
</feature>
<dbReference type="Proteomes" id="UP000233837">
    <property type="component" value="Unassembled WGS sequence"/>
</dbReference>
<evidence type="ECO:0000313" key="4">
    <source>
        <dbReference type="Proteomes" id="UP000233837"/>
    </source>
</evidence>
<organism evidence="3 4">
    <name type="scientific">Dendrobium catenatum</name>
    <dbReference type="NCBI Taxonomy" id="906689"/>
    <lineage>
        <taxon>Eukaryota</taxon>
        <taxon>Viridiplantae</taxon>
        <taxon>Streptophyta</taxon>
        <taxon>Embryophyta</taxon>
        <taxon>Tracheophyta</taxon>
        <taxon>Spermatophyta</taxon>
        <taxon>Magnoliopsida</taxon>
        <taxon>Liliopsida</taxon>
        <taxon>Asparagales</taxon>
        <taxon>Orchidaceae</taxon>
        <taxon>Epidendroideae</taxon>
        <taxon>Malaxideae</taxon>
        <taxon>Dendrobiinae</taxon>
        <taxon>Dendrobium</taxon>
    </lineage>
</organism>
<reference evidence="3 4" key="2">
    <citation type="journal article" date="2017" name="Nature">
        <title>The Apostasia genome and the evolution of orchids.</title>
        <authorList>
            <person name="Zhang G.Q."/>
            <person name="Liu K.W."/>
            <person name="Li Z."/>
            <person name="Lohaus R."/>
            <person name="Hsiao Y.Y."/>
            <person name="Niu S.C."/>
            <person name="Wang J.Y."/>
            <person name="Lin Y.C."/>
            <person name="Xu Q."/>
            <person name="Chen L.J."/>
            <person name="Yoshida K."/>
            <person name="Fujiwara S."/>
            <person name="Wang Z.W."/>
            <person name="Zhang Y.Q."/>
            <person name="Mitsuda N."/>
            <person name="Wang M."/>
            <person name="Liu G.H."/>
            <person name="Pecoraro L."/>
            <person name="Huang H.X."/>
            <person name="Xiao X.J."/>
            <person name="Lin M."/>
            <person name="Wu X.Y."/>
            <person name="Wu W.L."/>
            <person name="Chen Y.Y."/>
            <person name="Chang S.B."/>
            <person name="Sakamoto S."/>
            <person name="Ohme-Takagi M."/>
            <person name="Yagi M."/>
            <person name="Zeng S.J."/>
            <person name="Shen C.Y."/>
            <person name="Yeh C.M."/>
            <person name="Luo Y.B."/>
            <person name="Tsai W.C."/>
            <person name="Van de Peer Y."/>
            <person name="Liu Z.J."/>
        </authorList>
    </citation>
    <scope>NUCLEOTIDE SEQUENCE [LARGE SCALE GENOMIC DNA]</scope>
    <source>
        <tissue evidence="3">The whole plant</tissue>
    </source>
</reference>
<evidence type="ECO:0000313" key="3">
    <source>
        <dbReference type="EMBL" id="PKU81523.1"/>
    </source>
</evidence>
<name>A0A2I0X0U6_9ASPA</name>
<protein>
    <submittedName>
        <fullName evidence="3">Uncharacterized protein</fullName>
    </submittedName>
</protein>
<feature type="compositionally biased region" description="Low complexity" evidence="1">
    <location>
        <begin position="52"/>
        <end position="62"/>
    </location>
</feature>
<dbReference type="EMBL" id="KZ502235">
    <property type="protein sequence ID" value="PKU81523.1"/>
    <property type="molecule type" value="Genomic_DNA"/>
</dbReference>
<dbReference type="AlphaFoldDB" id="A0A2I0X0U6"/>
<accession>A0A2I0X0U6</accession>
<feature type="signal peptide" evidence="2">
    <location>
        <begin position="1"/>
        <end position="20"/>
    </location>
</feature>
<gene>
    <name evidence="3" type="ORF">MA16_Dca007630</name>
</gene>
<evidence type="ECO:0000256" key="1">
    <source>
        <dbReference type="SAM" id="MobiDB-lite"/>
    </source>
</evidence>
<feature type="region of interest" description="Disordered" evidence="1">
    <location>
        <begin position="45"/>
        <end position="74"/>
    </location>
</feature>
<sequence>MRACSLLLVFKTCLDIPAQGIWDTGNIGQSRDHLEASHYFRRKKAYSDQRRSSQSFRSPKSPEGVEDWDLPMDY</sequence>
<feature type="compositionally biased region" description="Acidic residues" evidence="1">
    <location>
        <begin position="64"/>
        <end position="74"/>
    </location>
</feature>
<keyword evidence="2" id="KW-0732">Signal</keyword>
<proteinExistence type="predicted"/>
<reference evidence="3 4" key="1">
    <citation type="journal article" date="2016" name="Sci. Rep.">
        <title>The Dendrobium catenatum Lindl. genome sequence provides insights into polysaccharide synthase, floral development and adaptive evolution.</title>
        <authorList>
            <person name="Zhang G.Q."/>
            <person name="Xu Q."/>
            <person name="Bian C."/>
            <person name="Tsai W.C."/>
            <person name="Yeh C.M."/>
            <person name="Liu K.W."/>
            <person name="Yoshida K."/>
            <person name="Zhang L.S."/>
            <person name="Chang S.B."/>
            <person name="Chen F."/>
            <person name="Shi Y."/>
            <person name="Su Y.Y."/>
            <person name="Zhang Y.Q."/>
            <person name="Chen L.J."/>
            <person name="Yin Y."/>
            <person name="Lin M."/>
            <person name="Huang H."/>
            <person name="Deng H."/>
            <person name="Wang Z.W."/>
            <person name="Zhu S.L."/>
            <person name="Zhao X."/>
            <person name="Deng C."/>
            <person name="Niu S.C."/>
            <person name="Huang J."/>
            <person name="Wang M."/>
            <person name="Liu G.H."/>
            <person name="Yang H.J."/>
            <person name="Xiao X.J."/>
            <person name="Hsiao Y.Y."/>
            <person name="Wu W.L."/>
            <person name="Chen Y.Y."/>
            <person name="Mitsuda N."/>
            <person name="Ohme-Takagi M."/>
            <person name="Luo Y.B."/>
            <person name="Van de Peer Y."/>
            <person name="Liu Z.J."/>
        </authorList>
    </citation>
    <scope>NUCLEOTIDE SEQUENCE [LARGE SCALE GENOMIC DNA]</scope>
    <source>
        <tissue evidence="3">The whole plant</tissue>
    </source>
</reference>
<keyword evidence="4" id="KW-1185">Reference proteome</keyword>
<evidence type="ECO:0000256" key="2">
    <source>
        <dbReference type="SAM" id="SignalP"/>
    </source>
</evidence>